<sequence length="97" mass="11360">MYKIEKLIMLISNLFFSSCLKIIWLLMVMLRISLLSNRVKKIISIIRKNNLSSTKNTINKSSFNRSLVHFFAAYHTSEKLECYTVSLEKIIIKMLVT</sequence>
<gene>
    <name evidence="2" type="ORF">BpHYR1_051441</name>
</gene>
<name>A0A3M7SHC0_BRAPC</name>
<dbReference type="EMBL" id="REGN01001348">
    <property type="protein sequence ID" value="RNA35264.1"/>
    <property type="molecule type" value="Genomic_DNA"/>
</dbReference>
<evidence type="ECO:0000313" key="3">
    <source>
        <dbReference type="Proteomes" id="UP000276133"/>
    </source>
</evidence>
<evidence type="ECO:0000256" key="1">
    <source>
        <dbReference type="SAM" id="Phobius"/>
    </source>
</evidence>
<proteinExistence type="predicted"/>
<organism evidence="2 3">
    <name type="scientific">Brachionus plicatilis</name>
    <name type="common">Marine rotifer</name>
    <name type="synonym">Brachionus muelleri</name>
    <dbReference type="NCBI Taxonomy" id="10195"/>
    <lineage>
        <taxon>Eukaryota</taxon>
        <taxon>Metazoa</taxon>
        <taxon>Spiralia</taxon>
        <taxon>Gnathifera</taxon>
        <taxon>Rotifera</taxon>
        <taxon>Eurotatoria</taxon>
        <taxon>Monogononta</taxon>
        <taxon>Pseudotrocha</taxon>
        <taxon>Ploima</taxon>
        <taxon>Brachionidae</taxon>
        <taxon>Brachionus</taxon>
    </lineage>
</organism>
<reference evidence="2 3" key="1">
    <citation type="journal article" date="2018" name="Sci. Rep.">
        <title>Genomic signatures of local adaptation to the degree of environmental predictability in rotifers.</title>
        <authorList>
            <person name="Franch-Gras L."/>
            <person name="Hahn C."/>
            <person name="Garcia-Roger E.M."/>
            <person name="Carmona M.J."/>
            <person name="Serra M."/>
            <person name="Gomez A."/>
        </authorList>
    </citation>
    <scope>NUCLEOTIDE SEQUENCE [LARGE SCALE GENOMIC DNA]</scope>
    <source>
        <strain evidence="2">HYR1</strain>
    </source>
</reference>
<protein>
    <submittedName>
        <fullName evidence="2">Uncharacterized protein</fullName>
    </submittedName>
</protein>
<keyword evidence="1" id="KW-0812">Transmembrane</keyword>
<keyword evidence="1" id="KW-1133">Transmembrane helix</keyword>
<keyword evidence="1" id="KW-0472">Membrane</keyword>
<dbReference type="Proteomes" id="UP000276133">
    <property type="component" value="Unassembled WGS sequence"/>
</dbReference>
<dbReference type="AlphaFoldDB" id="A0A3M7SHC0"/>
<dbReference type="PROSITE" id="PS51257">
    <property type="entry name" value="PROKAR_LIPOPROTEIN"/>
    <property type="match status" value="1"/>
</dbReference>
<feature type="transmembrane region" description="Helical" evidence="1">
    <location>
        <begin position="7"/>
        <end position="30"/>
    </location>
</feature>
<evidence type="ECO:0000313" key="2">
    <source>
        <dbReference type="EMBL" id="RNA35264.1"/>
    </source>
</evidence>
<comment type="caution">
    <text evidence="2">The sequence shown here is derived from an EMBL/GenBank/DDBJ whole genome shotgun (WGS) entry which is preliminary data.</text>
</comment>
<accession>A0A3M7SHC0</accession>
<keyword evidence="3" id="KW-1185">Reference proteome</keyword>